<protein>
    <submittedName>
        <fullName evidence="2">Uncharacterized protein</fullName>
    </submittedName>
</protein>
<reference evidence="2 3" key="1">
    <citation type="journal article" date="2021" name="Elife">
        <title>Chloroplast acquisition without the gene transfer in kleptoplastic sea slugs, Plakobranchus ocellatus.</title>
        <authorList>
            <person name="Maeda T."/>
            <person name="Takahashi S."/>
            <person name="Yoshida T."/>
            <person name="Shimamura S."/>
            <person name="Takaki Y."/>
            <person name="Nagai Y."/>
            <person name="Toyoda A."/>
            <person name="Suzuki Y."/>
            <person name="Arimoto A."/>
            <person name="Ishii H."/>
            <person name="Satoh N."/>
            <person name="Nishiyama T."/>
            <person name="Hasebe M."/>
            <person name="Maruyama T."/>
            <person name="Minagawa J."/>
            <person name="Obokata J."/>
            <person name="Shigenobu S."/>
        </authorList>
    </citation>
    <scope>NUCLEOTIDE SEQUENCE [LARGE SCALE GENOMIC DNA]</scope>
</reference>
<evidence type="ECO:0000313" key="3">
    <source>
        <dbReference type="Proteomes" id="UP000735302"/>
    </source>
</evidence>
<dbReference type="EMBL" id="BLXT01000501">
    <property type="protein sequence ID" value="GFN77702.1"/>
    <property type="molecule type" value="Genomic_DNA"/>
</dbReference>
<feature type="compositionally biased region" description="Polar residues" evidence="1">
    <location>
        <begin position="65"/>
        <end position="79"/>
    </location>
</feature>
<sequence length="85" mass="10088">MEVEIQAFYKEKDCMEYLGYTEYGKWVQRYRHSVRTVRAFVVRGYYNRPETLSLVFQPLSMTDQTTHNPTVNGQNTNVNTKEDVD</sequence>
<evidence type="ECO:0000313" key="2">
    <source>
        <dbReference type="EMBL" id="GFN77702.1"/>
    </source>
</evidence>
<proteinExistence type="predicted"/>
<organism evidence="2 3">
    <name type="scientific">Plakobranchus ocellatus</name>
    <dbReference type="NCBI Taxonomy" id="259542"/>
    <lineage>
        <taxon>Eukaryota</taxon>
        <taxon>Metazoa</taxon>
        <taxon>Spiralia</taxon>
        <taxon>Lophotrochozoa</taxon>
        <taxon>Mollusca</taxon>
        <taxon>Gastropoda</taxon>
        <taxon>Heterobranchia</taxon>
        <taxon>Euthyneura</taxon>
        <taxon>Panpulmonata</taxon>
        <taxon>Sacoglossa</taxon>
        <taxon>Placobranchoidea</taxon>
        <taxon>Plakobranchidae</taxon>
        <taxon>Plakobranchus</taxon>
    </lineage>
</organism>
<dbReference type="Proteomes" id="UP000735302">
    <property type="component" value="Unassembled WGS sequence"/>
</dbReference>
<evidence type="ECO:0000256" key="1">
    <source>
        <dbReference type="SAM" id="MobiDB-lite"/>
    </source>
</evidence>
<name>A0AAV3Y564_9GAST</name>
<feature type="region of interest" description="Disordered" evidence="1">
    <location>
        <begin position="65"/>
        <end position="85"/>
    </location>
</feature>
<dbReference type="AlphaFoldDB" id="A0AAV3Y564"/>
<comment type="caution">
    <text evidence="2">The sequence shown here is derived from an EMBL/GenBank/DDBJ whole genome shotgun (WGS) entry which is preliminary data.</text>
</comment>
<gene>
    <name evidence="2" type="ORF">PoB_000420800</name>
</gene>
<accession>A0AAV3Y564</accession>
<keyword evidence="3" id="KW-1185">Reference proteome</keyword>